<dbReference type="AlphaFoldDB" id="A0A914EH48"/>
<dbReference type="InterPro" id="IPR022755">
    <property type="entry name" value="Znf_C2H2_jaz"/>
</dbReference>
<dbReference type="SMART" id="SM00451">
    <property type="entry name" value="ZnF_U1"/>
    <property type="match status" value="3"/>
</dbReference>
<evidence type="ECO:0000256" key="7">
    <source>
        <dbReference type="ARBA" id="ARBA00022833"/>
    </source>
</evidence>
<dbReference type="Pfam" id="PF12171">
    <property type="entry name" value="zf-C2H2_jaz"/>
    <property type="match status" value="2"/>
</dbReference>
<dbReference type="Gene3D" id="3.30.160.60">
    <property type="entry name" value="Classic Zinc Finger"/>
    <property type="match status" value="3"/>
</dbReference>
<organism evidence="12 13">
    <name type="scientific">Acrobeloides nanus</name>
    <dbReference type="NCBI Taxonomy" id="290746"/>
    <lineage>
        <taxon>Eukaryota</taxon>
        <taxon>Metazoa</taxon>
        <taxon>Ecdysozoa</taxon>
        <taxon>Nematoda</taxon>
        <taxon>Chromadorea</taxon>
        <taxon>Rhabditida</taxon>
        <taxon>Tylenchina</taxon>
        <taxon>Cephalobomorpha</taxon>
        <taxon>Cephaloboidea</taxon>
        <taxon>Cephalobidae</taxon>
        <taxon>Acrobeloides</taxon>
    </lineage>
</organism>
<evidence type="ECO:0000256" key="10">
    <source>
        <dbReference type="SAM" id="Coils"/>
    </source>
</evidence>
<keyword evidence="9" id="KW-0539">Nucleus</keyword>
<dbReference type="Pfam" id="PF06003">
    <property type="entry name" value="SMN_Tudor"/>
    <property type="match status" value="1"/>
</dbReference>
<dbReference type="Pfam" id="PF12874">
    <property type="entry name" value="zf-met"/>
    <property type="match status" value="1"/>
</dbReference>
<keyword evidence="8" id="KW-0508">mRNA splicing</keyword>
<proteinExistence type="inferred from homology"/>
<name>A0A914EH48_9BILA</name>
<evidence type="ECO:0000256" key="6">
    <source>
        <dbReference type="ARBA" id="ARBA00022771"/>
    </source>
</evidence>
<evidence type="ECO:0000256" key="4">
    <source>
        <dbReference type="ARBA" id="ARBA00022723"/>
    </source>
</evidence>
<evidence type="ECO:0000313" key="13">
    <source>
        <dbReference type="WBParaSite" id="ACRNAN_scaffold831.g32057.t1"/>
    </source>
</evidence>
<evidence type="ECO:0000256" key="9">
    <source>
        <dbReference type="ARBA" id="ARBA00023242"/>
    </source>
</evidence>
<protein>
    <submittedName>
        <fullName evidence="13">Tudor domain-containing protein</fullName>
    </submittedName>
</protein>
<dbReference type="InterPro" id="IPR002999">
    <property type="entry name" value="Tudor"/>
</dbReference>
<dbReference type="GO" id="GO:0003723">
    <property type="term" value="F:RNA binding"/>
    <property type="evidence" value="ECO:0007669"/>
    <property type="project" value="InterPro"/>
</dbReference>
<dbReference type="SUPFAM" id="SSF63748">
    <property type="entry name" value="Tudor/PWWP/MBT"/>
    <property type="match status" value="1"/>
</dbReference>
<dbReference type="SMART" id="SM00333">
    <property type="entry name" value="TUDOR"/>
    <property type="match status" value="1"/>
</dbReference>
<evidence type="ECO:0000256" key="1">
    <source>
        <dbReference type="ARBA" id="ARBA00004408"/>
    </source>
</evidence>
<dbReference type="SMART" id="SM00355">
    <property type="entry name" value="ZnF_C2H2"/>
    <property type="match status" value="3"/>
</dbReference>
<evidence type="ECO:0000256" key="8">
    <source>
        <dbReference type="ARBA" id="ARBA00023187"/>
    </source>
</evidence>
<keyword evidence="5" id="KW-0677">Repeat</keyword>
<dbReference type="Proteomes" id="UP000887540">
    <property type="component" value="Unplaced"/>
</dbReference>
<evidence type="ECO:0000256" key="5">
    <source>
        <dbReference type="ARBA" id="ARBA00022737"/>
    </source>
</evidence>
<keyword evidence="12" id="KW-1185">Reference proteome</keyword>
<dbReference type="PROSITE" id="PS50304">
    <property type="entry name" value="TUDOR"/>
    <property type="match status" value="1"/>
</dbReference>
<dbReference type="InterPro" id="IPR013087">
    <property type="entry name" value="Znf_C2H2_type"/>
</dbReference>
<feature type="coiled-coil region" evidence="10">
    <location>
        <begin position="286"/>
        <end position="313"/>
    </location>
</feature>
<dbReference type="PANTHER" id="PTHR46144:SF6">
    <property type="entry name" value="C2H2-TYPE DOMAIN-CONTAINING PROTEIN"/>
    <property type="match status" value="1"/>
</dbReference>
<dbReference type="WBParaSite" id="ACRNAN_scaffold831.g32057.t1">
    <property type="protein sequence ID" value="ACRNAN_scaffold831.g32057.t1"/>
    <property type="gene ID" value="ACRNAN_scaffold831.g32057"/>
</dbReference>
<dbReference type="SUPFAM" id="SSF57667">
    <property type="entry name" value="beta-beta-alpha zinc fingers"/>
    <property type="match status" value="3"/>
</dbReference>
<dbReference type="InterPro" id="IPR003604">
    <property type="entry name" value="Matrin/U1-like-C_Znf_C2H2"/>
</dbReference>
<feature type="domain" description="Tudor" evidence="11">
    <location>
        <begin position="331"/>
        <end position="388"/>
    </location>
</feature>
<comment type="subcellular location">
    <subcellularLocation>
        <location evidence="1">Nucleus</location>
        <location evidence="1">Cajal body</location>
    </subcellularLocation>
</comment>
<keyword evidence="10" id="KW-0175">Coiled coil</keyword>
<accession>A0A914EH48</accession>
<dbReference type="GO" id="GO:0008380">
    <property type="term" value="P:RNA splicing"/>
    <property type="evidence" value="ECO:0007669"/>
    <property type="project" value="UniProtKB-KW"/>
</dbReference>
<dbReference type="InterPro" id="IPR051868">
    <property type="entry name" value="ZN346_ZMAT4"/>
</dbReference>
<dbReference type="InterPro" id="IPR036236">
    <property type="entry name" value="Znf_C2H2_sf"/>
</dbReference>
<dbReference type="GO" id="GO:0005737">
    <property type="term" value="C:cytoplasm"/>
    <property type="evidence" value="ECO:0007669"/>
    <property type="project" value="InterPro"/>
</dbReference>
<dbReference type="Gene3D" id="2.30.30.140">
    <property type="match status" value="1"/>
</dbReference>
<evidence type="ECO:0000256" key="3">
    <source>
        <dbReference type="ARBA" id="ARBA00022664"/>
    </source>
</evidence>
<keyword evidence="3" id="KW-0507">mRNA processing</keyword>
<keyword evidence="4" id="KW-0479">Metal-binding</keyword>
<evidence type="ECO:0000259" key="11">
    <source>
        <dbReference type="PROSITE" id="PS50304"/>
    </source>
</evidence>
<dbReference type="GO" id="GO:0006397">
    <property type="term" value="P:mRNA processing"/>
    <property type="evidence" value="ECO:0007669"/>
    <property type="project" value="UniProtKB-KW"/>
</dbReference>
<dbReference type="GO" id="GO:0008270">
    <property type="term" value="F:zinc ion binding"/>
    <property type="evidence" value="ECO:0007669"/>
    <property type="project" value="UniProtKB-KW"/>
</dbReference>
<keyword evidence="7" id="KW-0862">Zinc</keyword>
<sequence>MASELLFWEGRFRDRCLEVPDEALDAYFDGWIQFDPIIYGFQIFEYAGDSEEGIPKNTIKCSQIKPVKNKPKDRYFSFKYTEGTYFEGTTEPIFEMTYQGSRQNALALRECIKEKCLQLPVDDRYPKRNKPEPYRDGSKPDAVIPRHCDICNIWCSGIESWEAHKKGKDHKKNSIKAKCGILVSVKPAPSVFYCDVCDIECTGEEPWQAHVNGGPHKRKVAAAELANFHMAPKFVPKHYCEICNVQATDAEQLQKHLDGKPHKKKAARAIYAVEYQNYSKANSEISNNSDIALKEMEKELDELILNEKPENEENLNEENWDLPENSDNHYNWKVGDICWAAYANDDQWYQATILSIDEENQKCWVSYNGYDEESEVALNDIYSESDWD</sequence>
<keyword evidence="6" id="KW-0863">Zinc-finger</keyword>
<dbReference type="GO" id="GO:0015030">
    <property type="term" value="C:Cajal body"/>
    <property type="evidence" value="ECO:0007669"/>
    <property type="project" value="UniProtKB-SubCell"/>
</dbReference>
<comment type="similarity">
    <text evidence="2">Belongs to the SMN family.</text>
</comment>
<dbReference type="PANTHER" id="PTHR46144">
    <property type="entry name" value="ZINC FINGER PROTEIN 385B-LIKE"/>
    <property type="match status" value="1"/>
</dbReference>
<dbReference type="InterPro" id="IPR010304">
    <property type="entry name" value="SMN_Tudor"/>
</dbReference>
<evidence type="ECO:0000256" key="2">
    <source>
        <dbReference type="ARBA" id="ARBA00005371"/>
    </source>
</evidence>
<evidence type="ECO:0000313" key="12">
    <source>
        <dbReference type="Proteomes" id="UP000887540"/>
    </source>
</evidence>
<reference evidence="13" key="1">
    <citation type="submission" date="2022-11" db="UniProtKB">
        <authorList>
            <consortium name="WormBaseParasite"/>
        </authorList>
    </citation>
    <scope>IDENTIFICATION</scope>
</reference>